<proteinExistence type="predicted"/>
<dbReference type="AlphaFoldDB" id="A0A232EZP4"/>
<name>A0A232EZP4_9HYME</name>
<keyword evidence="2" id="KW-1185">Reference proteome</keyword>
<comment type="caution">
    <text evidence="1">The sequence shown here is derived from an EMBL/GenBank/DDBJ whole genome shotgun (WGS) entry which is preliminary data.</text>
</comment>
<sequence>MQRHNLEGIHTTLTFCISSTFSIYPTKIQVYVLLCFSFVRFSFSQDDDGDELLSHGGSSVSPRIVEDPVALFQPAIVRRLNDAQRFLLVI</sequence>
<protein>
    <submittedName>
        <fullName evidence="1">Uncharacterized protein</fullName>
    </submittedName>
</protein>
<organism evidence="1 2">
    <name type="scientific">Trichomalopsis sarcophagae</name>
    <dbReference type="NCBI Taxonomy" id="543379"/>
    <lineage>
        <taxon>Eukaryota</taxon>
        <taxon>Metazoa</taxon>
        <taxon>Ecdysozoa</taxon>
        <taxon>Arthropoda</taxon>
        <taxon>Hexapoda</taxon>
        <taxon>Insecta</taxon>
        <taxon>Pterygota</taxon>
        <taxon>Neoptera</taxon>
        <taxon>Endopterygota</taxon>
        <taxon>Hymenoptera</taxon>
        <taxon>Apocrita</taxon>
        <taxon>Proctotrupomorpha</taxon>
        <taxon>Chalcidoidea</taxon>
        <taxon>Pteromalidae</taxon>
        <taxon>Pteromalinae</taxon>
        <taxon>Trichomalopsis</taxon>
    </lineage>
</organism>
<evidence type="ECO:0000313" key="1">
    <source>
        <dbReference type="EMBL" id="OXU23845.1"/>
    </source>
</evidence>
<reference evidence="1 2" key="1">
    <citation type="journal article" date="2017" name="Curr. Biol.">
        <title>The Evolution of Venom by Co-option of Single-Copy Genes.</title>
        <authorList>
            <person name="Martinson E.O."/>
            <person name="Mrinalini"/>
            <person name="Kelkar Y.D."/>
            <person name="Chang C.H."/>
            <person name="Werren J.H."/>
        </authorList>
    </citation>
    <scope>NUCLEOTIDE SEQUENCE [LARGE SCALE GENOMIC DNA]</scope>
    <source>
        <strain evidence="1 2">Alberta</strain>
        <tissue evidence="1">Whole body</tissue>
    </source>
</reference>
<dbReference type="Proteomes" id="UP000215335">
    <property type="component" value="Unassembled WGS sequence"/>
</dbReference>
<dbReference type="EMBL" id="NNAY01001474">
    <property type="protein sequence ID" value="OXU23845.1"/>
    <property type="molecule type" value="Genomic_DNA"/>
</dbReference>
<accession>A0A232EZP4</accession>
<gene>
    <name evidence="1" type="ORF">TSAR_011452</name>
</gene>
<evidence type="ECO:0000313" key="2">
    <source>
        <dbReference type="Proteomes" id="UP000215335"/>
    </source>
</evidence>